<dbReference type="GO" id="GO:0008168">
    <property type="term" value="F:methyltransferase activity"/>
    <property type="evidence" value="ECO:0007669"/>
    <property type="project" value="UniProtKB-KW"/>
</dbReference>
<organism evidence="2 3">
    <name type="scientific">Saccharothrix tamanrassetensis</name>
    <dbReference type="NCBI Taxonomy" id="1051531"/>
    <lineage>
        <taxon>Bacteria</taxon>
        <taxon>Bacillati</taxon>
        <taxon>Actinomycetota</taxon>
        <taxon>Actinomycetes</taxon>
        <taxon>Pseudonocardiales</taxon>
        <taxon>Pseudonocardiaceae</taxon>
        <taxon>Saccharothrix</taxon>
    </lineage>
</organism>
<dbReference type="Gene3D" id="3.40.50.150">
    <property type="entry name" value="Vaccinia Virus protein VP39"/>
    <property type="match status" value="1"/>
</dbReference>
<keyword evidence="2" id="KW-0489">Methyltransferase</keyword>
<keyword evidence="2" id="KW-0808">Transferase</keyword>
<comment type="caution">
    <text evidence="2">The sequence shown here is derived from an EMBL/GenBank/DDBJ whole genome shotgun (WGS) entry which is preliminary data.</text>
</comment>
<evidence type="ECO:0000313" key="2">
    <source>
        <dbReference type="EMBL" id="MBB5955493.1"/>
    </source>
</evidence>
<name>A0A841CEW3_9PSEU</name>
<dbReference type="AlphaFoldDB" id="A0A841CEW3"/>
<feature type="domain" description="Methyltransferase" evidence="1">
    <location>
        <begin position="58"/>
        <end position="151"/>
    </location>
</feature>
<protein>
    <submittedName>
        <fullName evidence="2">SAM-dependent methyltransferase</fullName>
    </submittedName>
</protein>
<dbReference type="SUPFAM" id="SSF53335">
    <property type="entry name" value="S-adenosyl-L-methionine-dependent methyltransferases"/>
    <property type="match status" value="1"/>
</dbReference>
<dbReference type="EMBL" id="JACHJN010000003">
    <property type="protein sequence ID" value="MBB5955493.1"/>
    <property type="molecule type" value="Genomic_DNA"/>
</dbReference>
<dbReference type="Proteomes" id="UP000547510">
    <property type="component" value="Unassembled WGS sequence"/>
</dbReference>
<accession>A0A841CEW3</accession>
<reference evidence="2 3" key="1">
    <citation type="submission" date="2020-08" db="EMBL/GenBank/DDBJ databases">
        <title>Genomic Encyclopedia of Type Strains, Phase III (KMG-III): the genomes of soil and plant-associated and newly described type strains.</title>
        <authorList>
            <person name="Whitman W."/>
        </authorList>
    </citation>
    <scope>NUCLEOTIDE SEQUENCE [LARGE SCALE GENOMIC DNA]</scope>
    <source>
        <strain evidence="2 3">CECT 8640</strain>
    </source>
</reference>
<dbReference type="RefSeq" id="WP_184690332.1">
    <property type="nucleotide sequence ID" value="NZ_JACHJN010000003.1"/>
</dbReference>
<dbReference type="InterPro" id="IPR041698">
    <property type="entry name" value="Methyltransf_25"/>
</dbReference>
<evidence type="ECO:0000313" key="3">
    <source>
        <dbReference type="Proteomes" id="UP000547510"/>
    </source>
</evidence>
<dbReference type="CDD" id="cd02440">
    <property type="entry name" value="AdoMet_MTases"/>
    <property type="match status" value="1"/>
</dbReference>
<dbReference type="PANTHER" id="PTHR43591">
    <property type="entry name" value="METHYLTRANSFERASE"/>
    <property type="match status" value="1"/>
</dbReference>
<proteinExistence type="predicted"/>
<dbReference type="InterPro" id="IPR029063">
    <property type="entry name" value="SAM-dependent_MTases_sf"/>
</dbReference>
<evidence type="ECO:0000259" key="1">
    <source>
        <dbReference type="Pfam" id="PF13649"/>
    </source>
</evidence>
<keyword evidence="3" id="KW-1185">Reference proteome</keyword>
<dbReference type="GO" id="GO:0032259">
    <property type="term" value="P:methylation"/>
    <property type="evidence" value="ECO:0007669"/>
    <property type="project" value="UniProtKB-KW"/>
</dbReference>
<dbReference type="Pfam" id="PF13649">
    <property type="entry name" value="Methyltransf_25"/>
    <property type="match status" value="1"/>
</dbReference>
<gene>
    <name evidence="2" type="ORF">FHS29_002074</name>
</gene>
<sequence>MSDFSAVRVDPSNSGQLDTWNGDQGAFWADHAERFEDGVARYHPGFLDAAAIGPAEDVLDVGCGSGRTTRDAARRGASALGVDLSARMIDLARRLAEREGVRNASFEQADAQVHPFPEAGFDLAVSRHGSMFFGDPVAAFGNVGRALRPGGRLVLLTWQPLAANEFMTAFRTALAAGRELPVPPPDAPSPFSLSDPERVRHLLTSAGFTDVRLRGVNEQMYFGRDVEDAFVFTSHRYRDLVRELDDDTRARAFDDLRTSLAAHETPEGVWYDSAAWIVTARRP</sequence>